<evidence type="ECO:0000256" key="3">
    <source>
        <dbReference type="ARBA" id="ARBA00022884"/>
    </source>
</evidence>
<dbReference type="InterPro" id="IPR009019">
    <property type="entry name" value="KH_sf_prok-type"/>
</dbReference>
<evidence type="ECO:0000259" key="6">
    <source>
        <dbReference type="PROSITE" id="PS51713"/>
    </source>
</evidence>
<dbReference type="InterPro" id="IPR004044">
    <property type="entry name" value="KH_dom_type_2"/>
</dbReference>
<dbReference type="InterPro" id="IPR006073">
    <property type="entry name" value="GTP-bd"/>
</dbReference>
<evidence type="ECO:0000256" key="2">
    <source>
        <dbReference type="ARBA" id="ARBA00022741"/>
    </source>
</evidence>
<dbReference type="EMBL" id="UINC01000424">
    <property type="protein sequence ID" value="SUZ55051.1"/>
    <property type="molecule type" value="Genomic_DNA"/>
</dbReference>
<dbReference type="GO" id="GO:0000028">
    <property type="term" value="P:ribosomal small subunit assembly"/>
    <property type="evidence" value="ECO:0007669"/>
    <property type="project" value="TreeGrafter"/>
</dbReference>
<dbReference type="InterPro" id="IPR030388">
    <property type="entry name" value="G_ERA_dom"/>
</dbReference>
<organism evidence="7">
    <name type="scientific">marine metagenome</name>
    <dbReference type="NCBI Taxonomy" id="408172"/>
    <lineage>
        <taxon>unclassified sequences</taxon>
        <taxon>metagenomes</taxon>
        <taxon>ecological metagenomes</taxon>
    </lineage>
</organism>
<evidence type="ECO:0000259" key="5">
    <source>
        <dbReference type="PROSITE" id="PS50823"/>
    </source>
</evidence>
<dbReference type="PANTHER" id="PTHR42698:SF1">
    <property type="entry name" value="GTPASE ERA, MITOCHONDRIAL"/>
    <property type="match status" value="1"/>
</dbReference>
<dbReference type="HAMAP" id="MF_00367">
    <property type="entry name" value="GTPase_Era"/>
    <property type="match status" value="1"/>
</dbReference>
<dbReference type="Gene3D" id="3.40.50.300">
    <property type="entry name" value="P-loop containing nucleotide triphosphate hydrolases"/>
    <property type="match status" value="1"/>
</dbReference>
<protein>
    <recommendedName>
        <fullName evidence="8">Era-type G domain-containing protein</fullName>
    </recommendedName>
</protein>
<dbReference type="GO" id="GO:0019843">
    <property type="term" value="F:rRNA binding"/>
    <property type="evidence" value="ECO:0007669"/>
    <property type="project" value="TreeGrafter"/>
</dbReference>
<dbReference type="NCBIfam" id="TIGR00231">
    <property type="entry name" value="small_GTP"/>
    <property type="match status" value="1"/>
</dbReference>
<dbReference type="PANTHER" id="PTHR42698">
    <property type="entry name" value="GTPASE ERA"/>
    <property type="match status" value="1"/>
</dbReference>
<comment type="similarity">
    <text evidence="1">Belongs to the TRAFAC class TrmE-Era-EngA-EngB-Septin-like GTPase superfamily. Era GTPase family.</text>
</comment>
<name>A0A381NKH4_9ZZZZ</name>
<keyword evidence="3" id="KW-0694">RNA-binding</keyword>
<dbReference type="Pfam" id="PF07650">
    <property type="entry name" value="KH_2"/>
    <property type="match status" value="1"/>
</dbReference>
<dbReference type="InterPro" id="IPR005662">
    <property type="entry name" value="GTPase_Era-like"/>
</dbReference>
<keyword evidence="4" id="KW-0342">GTP-binding</keyword>
<dbReference type="InterPro" id="IPR005225">
    <property type="entry name" value="Small_GTP-bd"/>
</dbReference>
<dbReference type="InterPro" id="IPR027417">
    <property type="entry name" value="P-loop_NTPase"/>
</dbReference>
<feature type="domain" description="KH type-2" evidence="5">
    <location>
        <begin position="208"/>
        <end position="284"/>
    </location>
</feature>
<dbReference type="InterPro" id="IPR015946">
    <property type="entry name" value="KH_dom-like_a/b"/>
</dbReference>
<gene>
    <name evidence="7" type="ORF">METZ01_LOCUS7905</name>
</gene>
<evidence type="ECO:0000256" key="4">
    <source>
        <dbReference type="ARBA" id="ARBA00023134"/>
    </source>
</evidence>
<dbReference type="GO" id="GO:0005525">
    <property type="term" value="F:GTP binding"/>
    <property type="evidence" value="ECO:0007669"/>
    <property type="project" value="UniProtKB-KW"/>
</dbReference>
<dbReference type="CDD" id="cd22534">
    <property type="entry name" value="KH-II_Era"/>
    <property type="match status" value="1"/>
</dbReference>
<proteinExistence type="inferred from homology"/>
<keyword evidence="2" id="KW-0547">Nucleotide-binding</keyword>
<dbReference type="CDD" id="cd04163">
    <property type="entry name" value="Era"/>
    <property type="match status" value="1"/>
</dbReference>
<dbReference type="NCBIfam" id="NF000908">
    <property type="entry name" value="PRK00089.1"/>
    <property type="match status" value="1"/>
</dbReference>
<sequence length="301" mass="34378">MQTLSDSFRCGFVSVIGRPNVGKSTLINSILNTKISIVSHKPQTTRHRILGISSSKEHQIIFVDTPGLHQNVNSVINKIMNKTAVNAILKTDLILFMYEAKFWTDEDQNVLKKLQNIDVPVIALINKIDKIHPKEKLLEIISKSSKKYSFKEVIPICAKRRTSLNKLIKVIPPLLPVSPPIYSSKVKTDRDESFQIAELIREKLIIYLQQEVPYGLSVQIESYKKNKRDCSINAIIWVEKDSHKGIVIGKNGAMLKKIGTEARIEIKEKLSIPVYLEMWVKVKKHWVDNNQDLINLGYNIE</sequence>
<dbReference type="Pfam" id="PF01926">
    <property type="entry name" value="MMR_HSR1"/>
    <property type="match status" value="1"/>
</dbReference>
<dbReference type="GO" id="GO:0043024">
    <property type="term" value="F:ribosomal small subunit binding"/>
    <property type="evidence" value="ECO:0007669"/>
    <property type="project" value="TreeGrafter"/>
</dbReference>
<accession>A0A381NKH4</accession>
<dbReference type="PROSITE" id="PS50823">
    <property type="entry name" value="KH_TYPE_2"/>
    <property type="match status" value="1"/>
</dbReference>
<feature type="domain" description="Era-type G" evidence="6">
    <location>
        <begin position="9"/>
        <end position="177"/>
    </location>
</feature>
<dbReference type="AlphaFoldDB" id="A0A381NKH4"/>
<dbReference type="Gene3D" id="3.30.300.20">
    <property type="match status" value="1"/>
</dbReference>
<dbReference type="NCBIfam" id="TIGR00436">
    <property type="entry name" value="era"/>
    <property type="match status" value="1"/>
</dbReference>
<evidence type="ECO:0008006" key="8">
    <source>
        <dbReference type="Google" id="ProtNLM"/>
    </source>
</evidence>
<dbReference type="SUPFAM" id="SSF54814">
    <property type="entry name" value="Prokaryotic type KH domain (KH-domain type II)"/>
    <property type="match status" value="1"/>
</dbReference>
<dbReference type="GO" id="GO:0005829">
    <property type="term" value="C:cytosol"/>
    <property type="evidence" value="ECO:0007669"/>
    <property type="project" value="TreeGrafter"/>
</dbReference>
<evidence type="ECO:0000256" key="1">
    <source>
        <dbReference type="ARBA" id="ARBA00007921"/>
    </source>
</evidence>
<dbReference type="SUPFAM" id="SSF52540">
    <property type="entry name" value="P-loop containing nucleoside triphosphate hydrolases"/>
    <property type="match status" value="1"/>
</dbReference>
<reference evidence="7" key="1">
    <citation type="submission" date="2018-05" db="EMBL/GenBank/DDBJ databases">
        <authorList>
            <person name="Lanie J.A."/>
            <person name="Ng W.-L."/>
            <person name="Kazmierczak K.M."/>
            <person name="Andrzejewski T.M."/>
            <person name="Davidsen T.M."/>
            <person name="Wayne K.J."/>
            <person name="Tettelin H."/>
            <person name="Glass J.I."/>
            <person name="Rusch D."/>
            <person name="Podicherti R."/>
            <person name="Tsui H.-C.T."/>
            <person name="Winkler M.E."/>
        </authorList>
    </citation>
    <scope>NUCLEOTIDE SEQUENCE</scope>
</reference>
<evidence type="ECO:0000313" key="7">
    <source>
        <dbReference type="EMBL" id="SUZ55051.1"/>
    </source>
</evidence>
<dbReference type="PRINTS" id="PR00326">
    <property type="entry name" value="GTP1OBG"/>
</dbReference>
<dbReference type="PROSITE" id="PS51713">
    <property type="entry name" value="G_ERA"/>
    <property type="match status" value="1"/>
</dbReference>